<feature type="region of interest" description="Disordered" evidence="1">
    <location>
        <begin position="235"/>
        <end position="266"/>
    </location>
</feature>
<feature type="region of interest" description="Disordered" evidence="1">
    <location>
        <begin position="625"/>
        <end position="644"/>
    </location>
</feature>
<keyword evidence="3" id="KW-1185">Reference proteome</keyword>
<feature type="compositionally biased region" description="Basic residues" evidence="1">
    <location>
        <begin position="72"/>
        <end position="94"/>
    </location>
</feature>
<protein>
    <submittedName>
        <fullName evidence="2">Uncharacterized protein</fullName>
    </submittedName>
</protein>
<dbReference type="GO" id="GO:0060962">
    <property type="term" value="P:regulation of ribosomal protein gene transcription by RNA polymerase II"/>
    <property type="evidence" value="ECO:0007669"/>
    <property type="project" value="InterPro"/>
</dbReference>
<feature type="compositionally biased region" description="Basic and acidic residues" evidence="1">
    <location>
        <begin position="396"/>
        <end position="412"/>
    </location>
</feature>
<feature type="compositionally biased region" description="Acidic residues" evidence="1">
    <location>
        <begin position="105"/>
        <end position="121"/>
    </location>
</feature>
<feature type="region of interest" description="Disordered" evidence="1">
    <location>
        <begin position="716"/>
        <end position="777"/>
    </location>
</feature>
<dbReference type="Pfam" id="PF10380">
    <property type="entry name" value="CRF1"/>
    <property type="match status" value="1"/>
</dbReference>
<feature type="compositionally biased region" description="Low complexity" evidence="1">
    <location>
        <begin position="137"/>
        <end position="148"/>
    </location>
</feature>
<evidence type="ECO:0000313" key="2">
    <source>
        <dbReference type="EMBL" id="PVH22891.1"/>
    </source>
</evidence>
<feature type="compositionally biased region" description="Acidic residues" evidence="1">
    <location>
        <begin position="149"/>
        <end position="158"/>
    </location>
</feature>
<dbReference type="GeneID" id="37007946"/>
<dbReference type="Proteomes" id="UP000244309">
    <property type="component" value="Unassembled WGS sequence"/>
</dbReference>
<feature type="region of interest" description="Disordered" evidence="1">
    <location>
        <begin position="324"/>
        <end position="352"/>
    </location>
</feature>
<feature type="region of interest" description="Disordered" evidence="1">
    <location>
        <begin position="1"/>
        <end position="221"/>
    </location>
</feature>
<gene>
    <name evidence="2" type="ORF">CXQ85_002615</name>
</gene>
<dbReference type="RefSeq" id="XP_025343831.1">
    <property type="nucleotide sequence ID" value="XM_025486281.1"/>
</dbReference>
<feature type="compositionally biased region" description="Acidic residues" evidence="1">
    <location>
        <begin position="555"/>
        <end position="566"/>
    </location>
</feature>
<evidence type="ECO:0000313" key="3">
    <source>
        <dbReference type="Proteomes" id="UP000244309"/>
    </source>
</evidence>
<name>A0A2V1B132_9ASCO</name>
<sequence>MYKSPSYGGKNIKNLPYKRDRRFSIVSSSSSDYSEEARKHSDSDSESSLTALSEKDEQSASRNGSVFFKNAKLPKARAKTASKAAKKRAPKKGPKASYAQVFDSDKDDELVSDDMDEDDNESVGLTGIYSMIDNRGQSDSNSNSSSDQSESDDDEEENSSVSSSDDSEVDFVQLQAERRANAKSQKSLKAIKALQKQNNTKDKKRRKSDYRRQSELPLPDNINFKFEFDDAANESAIEDESEQEDALNVVKPTQPEEEDLGEEVLDDQGDKQSYNLNFQFDDPIIDVPKIKDDELQSDDDYEFDDNDLLATLQADNDIEEFINANPHDEIATPRSRQRSVSSVNEDETMDPFLEEEEKYLVNEFEMNGFDDENEFQDEAGKSDFAKGIGRQNFQDKVTEYPHDGTEHNKSDNLDGYMEDDEDEEDVDEFMDLMEFDAPLFEDESKDSESSLSDLKNENENVEDLAKNDSKQIVPQKQKSSNRKKRKAPRGPLDSEEDDDSYLWNYFLSSDGESEGEGDAEPVDVEEQLILEEIFRQEKEAREGNNEREFSLEPLSDQEYDSGESTDVDLSLPQTSGKNHAGSKMAKEVLSSKTADYRPPVLGTWVAIESKPFGIIDGLSTRTLKSNQNAQKNPRTKGWKSISLGNKNEHEDSAIELEELLNISELDNDDENDIRIWRDFNNRKKKVPLGAFRNKSHLQEPHSVHEPIVNFSVSRLGSGRRNSYRRKDRRSSGETGDADAQDSAGTQASPDSGVSKSKRRRASAVEAASEGYRPTKSGLFSANALTDAEEVMGEDRDFMALIKGL</sequence>
<organism evidence="2 3">
    <name type="scientific">Candidozyma haemuli</name>
    <dbReference type="NCBI Taxonomy" id="45357"/>
    <lineage>
        <taxon>Eukaryota</taxon>
        <taxon>Fungi</taxon>
        <taxon>Dikarya</taxon>
        <taxon>Ascomycota</taxon>
        <taxon>Saccharomycotina</taxon>
        <taxon>Pichiomycetes</taxon>
        <taxon>Metschnikowiaceae</taxon>
        <taxon>Candidozyma</taxon>
    </lineage>
</organism>
<dbReference type="STRING" id="45357.A0A2V1B132"/>
<dbReference type="InterPro" id="IPR018837">
    <property type="entry name" value="TF_CRF1/IFH1"/>
</dbReference>
<feature type="compositionally biased region" description="Acidic residues" evidence="1">
    <location>
        <begin position="511"/>
        <end position="529"/>
    </location>
</feature>
<accession>A0A2V1B132</accession>
<feature type="region of interest" description="Disordered" evidence="1">
    <location>
        <begin position="370"/>
        <end position="589"/>
    </location>
</feature>
<dbReference type="GO" id="GO:0003712">
    <property type="term" value="F:transcription coregulator activity"/>
    <property type="evidence" value="ECO:0007669"/>
    <property type="project" value="InterPro"/>
</dbReference>
<dbReference type="PANTHER" id="PTHR28057:SF1">
    <property type="entry name" value="PROTEIN IFH1-RELATED"/>
    <property type="match status" value="1"/>
</dbReference>
<reference evidence="2 3" key="1">
    <citation type="submission" date="2017-12" db="EMBL/GenBank/DDBJ databases">
        <title>Genome Sequence of a Multidrug-Resistant Candida haemulonii Isolate from a Patient with Chronic Leg Ulcers in Israel.</title>
        <authorList>
            <person name="Chow N.A."/>
            <person name="Gade L."/>
            <person name="Batra D."/>
            <person name="Rowe L.A."/>
            <person name="Ben-Ami R."/>
            <person name="Loparev V.N."/>
            <person name="Litvintseva A.P."/>
        </authorList>
    </citation>
    <scope>NUCLEOTIDE SEQUENCE [LARGE SCALE GENOMIC DNA]</scope>
    <source>
        <strain evidence="2 3">B11899</strain>
    </source>
</reference>
<proteinExistence type="predicted"/>
<feature type="compositionally biased region" description="Acidic residues" evidence="1">
    <location>
        <begin position="255"/>
        <end position="266"/>
    </location>
</feature>
<dbReference type="OrthoDB" id="4047468at2759"/>
<comment type="caution">
    <text evidence="2">The sequence shown here is derived from an EMBL/GenBank/DDBJ whole genome shotgun (WGS) entry which is preliminary data.</text>
</comment>
<feature type="compositionally biased region" description="Basic residues" evidence="1">
    <location>
        <begin position="479"/>
        <end position="488"/>
    </location>
</feature>
<dbReference type="VEuPathDB" id="FungiDB:CXQ85_002615"/>
<evidence type="ECO:0000256" key="1">
    <source>
        <dbReference type="SAM" id="MobiDB-lite"/>
    </source>
</evidence>
<dbReference type="EMBL" id="PKFO01000010">
    <property type="protein sequence ID" value="PVH22891.1"/>
    <property type="molecule type" value="Genomic_DNA"/>
</dbReference>
<feature type="compositionally biased region" description="Acidic residues" evidence="1">
    <location>
        <begin position="235"/>
        <end position="245"/>
    </location>
</feature>
<dbReference type="AlphaFoldDB" id="A0A2V1B132"/>
<dbReference type="PANTHER" id="PTHR28057">
    <property type="entry name" value="PROTEIN IFH1-RELATED"/>
    <property type="match status" value="1"/>
</dbReference>
<feature type="compositionally biased region" description="Basic and acidic residues" evidence="1">
    <location>
        <begin position="454"/>
        <end position="469"/>
    </location>
</feature>
<feature type="compositionally biased region" description="Basic and acidic residues" evidence="1">
    <location>
        <begin position="532"/>
        <end position="550"/>
    </location>
</feature>
<feature type="compositionally biased region" description="Acidic residues" evidence="1">
    <location>
        <begin position="416"/>
        <end position="445"/>
    </location>
</feature>